<feature type="chain" id="PRO_5014410356" description="Galactose oxidase" evidence="5">
    <location>
        <begin position="20"/>
        <end position="781"/>
    </location>
</feature>
<keyword evidence="5" id="KW-0732">Signal</keyword>
<evidence type="ECO:0000256" key="1">
    <source>
        <dbReference type="ARBA" id="ARBA00022441"/>
    </source>
</evidence>
<dbReference type="STRING" id="1149755.A0A2J6S912"/>
<evidence type="ECO:0000313" key="6">
    <source>
        <dbReference type="EMBL" id="PMD47248.1"/>
    </source>
</evidence>
<proteinExistence type="predicted"/>
<dbReference type="PANTHER" id="PTHR46228:SF2">
    <property type="entry name" value="KELCH REPEAT PROTEIN (AFU_ORTHOLOGUE AFUA_4G14350)"/>
    <property type="match status" value="1"/>
</dbReference>
<keyword evidence="4" id="KW-0812">Transmembrane</keyword>
<keyword evidence="4" id="KW-0472">Membrane</keyword>
<feature type="compositionally biased region" description="Low complexity" evidence="3">
    <location>
        <begin position="755"/>
        <end position="765"/>
    </location>
</feature>
<organism evidence="6 7">
    <name type="scientific">Hyaloscypha variabilis (strain UAMH 11265 / GT02V1 / F)</name>
    <name type="common">Meliniomyces variabilis</name>
    <dbReference type="NCBI Taxonomy" id="1149755"/>
    <lineage>
        <taxon>Eukaryota</taxon>
        <taxon>Fungi</taxon>
        <taxon>Dikarya</taxon>
        <taxon>Ascomycota</taxon>
        <taxon>Pezizomycotina</taxon>
        <taxon>Leotiomycetes</taxon>
        <taxon>Helotiales</taxon>
        <taxon>Hyaloscyphaceae</taxon>
        <taxon>Hyaloscypha</taxon>
        <taxon>Hyaloscypha variabilis</taxon>
    </lineage>
</organism>
<evidence type="ECO:0000313" key="7">
    <source>
        <dbReference type="Proteomes" id="UP000235786"/>
    </source>
</evidence>
<feature type="region of interest" description="Disordered" evidence="3">
    <location>
        <begin position="588"/>
        <end position="607"/>
    </location>
</feature>
<dbReference type="InterPro" id="IPR011043">
    <property type="entry name" value="Gal_Oxase/kelch_b-propeller"/>
</dbReference>
<dbReference type="OrthoDB" id="10251809at2759"/>
<gene>
    <name evidence="6" type="ORF">L207DRAFT_416376</name>
</gene>
<feature type="signal peptide" evidence="5">
    <location>
        <begin position="1"/>
        <end position="19"/>
    </location>
</feature>
<accession>A0A2J6S912</accession>
<dbReference type="EMBL" id="KZ613938">
    <property type="protein sequence ID" value="PMD47248.1"/>
    <property type="molecule type" value="Genomic_DNA"/>
</dbReference>
<evidence type="ECO:0000256" key="2">
    <source>
        <dbReference type="ARBA" id="ARBA00022737"/>
    </source>
</evidence>
<reference evidence="6 7" key="1">
    <citation type="submission" date="2016-04" db="EMBL/GenBank/DDBJ databases">
        <title>A degradative enzymes factory behind the ericoid mycorrhizal symbiosis.</title>
        <authorList>
            <consortium name="DOE Joint Genome Institute"/>
            <person name="Martino E."/>
            <person name="Morin E."/>
            <person name="Grelet G."/>
            <person name="Kuo A."/>
            <person name="Kohler A."/>
            <person name="Daghino S."/>
            <person name="Barry K."/>
            <person name="Choi C."/>
            <person name="Cichocki N."/>
            <person name="Clum A."/>
            <person name="Copeland A."/>
            <person name="Hainaut M."/>
            <person name="Haridas S."/>
            <person name="Labutti K."/>
            <person name="Lindquist E."/>
            <person name="Lipzen A."/>
            <person name="Khouja H.-R."/>
            <person name="Murat C."/>
            <person name="Ohm R."/>
            <person name="Olson A."/>
            <person name="Spatafora J."/>
            <person name="Veneault-Fourrey C."/>
            <person name="Henrissat B."/>
            <person name="Grigoriev I."/>
            <person name="Martin F."/>
            <person name="Perotto S."/>
        </authorList>
    </citation>
    <scope>NUCLEOTIDE SEQUENCE [LARGE SCALE GENOMIC DNA]</scope>
    <source>
        <strain evidence="6 7">F</strain>
    </source>
</reference>
<feature type="region of interest" description="Disordered" evidence="3">
    <location>
        <begin position="648"/>
        <end position="696"/>
    </location>
</feature>
<evidence type="ECO:0008006" key="8">
    <source>
        <dbReference type="Google" id="ProtNLM"/>
    </source>
</evidence>
<feature type="transmembrane region" description="Helical" evidence="4">
    <location>
        <begin position="526"/>
        <end position="550"/>
    </location>
</feature>
<evidence type="ECO:0000256" key="5">
    <source>
        <dbReference type="SAM" id="SignalP"/>
    </source>
</evidence>
<keyword evidence="7" id="KW-1185">Reference proteome</keyword>
<name>A0A2J6S912_HYAVF</name>
<evidence type="ECO:0000256" key="3">
    <source>
        <dbReference type="SAM" id="MobiDB-lite"/>
    </source>
</evidence>
<keyword evidence="2" id="KW-0677">Repeat</keyword>
<dbReference type="PANTHER" id="PTHR46228">
    <property type="entry name" value="KELCH DOMAIN-CONTAINING PROTEIN"/>
    <property type="match status" value="1"/>
</dbReference>
<feature type="compositionally biased region" description="Low complexity" evidence="3">
    <location>
        <begin position="590"/>
        <end position="601"/>
    </location>
</feature>
<protein>
    <recommendedName>
        <fullName evidence="8">Galactose oxidase</fullName>
    </recommendedName>
</protein>
<sequence length="781" mass="82620">MALLVSFLIAGLFARLCAAQQAGWQPGQVNATMCQWQEPRAGVIRDTVYLDGGFLWWEPGMSDGSYGAPTNDGNPLGIVYSLNFSIPFSTAQSFNMSTIFGTTSKGAGGSEANNIGPLYYDGAMFANDYEWITYGGLLSSTDAYSPPPDDEVAQYNQYAYGPPKQFENGFVLEYLPSGLTRYITDGAAVSVPSENLGFYFGGLRSATFGDIYYDPGAANASLNADSLSETLIKVDMSDQENSVWHNYTLPTSVPGRANAEIVWIPVSKQGILVAIGGVIFPSYANVNQTDNPAQTLESEQQSPAFMSTVAVYDVANQVWYEQETSGPPGQLTQGCAVVASAQDGSSHNIYWYGGFDGLHPAATFSDDVWVLSVPSFMWMKVKSGTPSHGRAGHKCVKPYPDQMFVIGGYPSLGGADFSCLEGNIIQVFNLSSLDWLDNYDPSVWSNYSVPSMIYDMIGGTGTGSATQTAPSSTTSSNATMIALFQQQYNTSKITTWYPYQAATTSSTPRPTLPSVVPKPGSGTPSFLAPVLAVILGLVFITVLVVGIMLWRRRRLLSVMGTATQSENGTVDPRRGVLGWLRAVPADAKAPTITTEETPSSPYDDENPYMPPEIGGGQVHEMMDTSRPQELSDSGTGLVPLALLSRNSAQGGLTSSPSVASHTSATSTISNISGRHPSNPAISPIAPSPNSPEEGRIISGVSNLSETDKGHLRGISETSGVSVATGSGAAAISPLSPPKVEGGDYISAKAGGEGTSGPNDGSGSPGSKRRSNFSEELGESKK</sequence>
<keyword evidence="4" id="KW-1133">Transmembrane helix</keyword>
<evidence type="ECO:0000256" key="4">
    <source>
        <dbReference type="SAM" id="Phobius"/>
    </source>
</evidence>
<dbReference type="Proteomes" id="UP000235786">
    <property type="component" value="Unassembled WGS sequence"/>
</dbReference>
<dbReference type="SUPFAM" id="SSF50965">
    <property type="entry name" value="Galactose oxidase, central domain"/>
    <property type="match status" value="1"/>
</dbReference>
<dbReference type="Gene3D" id="2.120.10.80">
    <property type="entry name" value="Kelch-type beta propeller"/>
    <property type="match status" value="1"/>
</dbReference>
<feature type="region of interest" description="Disordered" evidence="3">
    <location>
        <begin position="727"/>
        <end position="781"/>
    </location>
</feature>
<feature type="compositionally biased region" description="Polar residues" evidence="3">
    <location>
        <begin position="648"/>
        <end position="672"/>
    </location>
</feature>
<dbReference type="AlphaFoldDB" id="A0A2J6S912"/>
<dbReference type="InterPro" id="IPR015915">
    <property type="entry name" value="Kelch-typ_b-propeller"/>
</dbReference>
<keyword evidence="1" id="KW-0880">Kelch repeat</keyword>